<evidence type="ECO:0000313" key="3">
    <source>
        <dbReference type="Proteomes" id="UP001642360"/>
    </source>
</evidence>
<name>A0ABC8SNH9_9AQUA</name>
<proteinExistence type="predicted"/>
<organism evidence="2 3">
    <name type="scientific">Ilex paraguariensis</name>
    <name type="common">yerba mate</name>
    <dbReference type="NCBI Taxonomy" id="185542"/>
    <lineage>
        <taxon>Eukaryota</taxon>
        <taxon>Viridiplantae</taxon>
        <taxon>Streptophyta</taxon>
        <taxon>Embryophyta</taxon>
        <taxon>Tracheophyta</taxon>
        <taxon>Spermatophyta</taxon>
        <taxon>Magnoliopsida</taxon>
        <taxon>eudicotyledons</taxon>
        <taxon>Gunneridae</taxon>
        <taxon>Pentapetalae</taxon>
        <taxon>asterids</taxon>
        <taxon>campanulids</taxon>
        <taxon>Aquifoliales</taxon>
        <taxon>Aquifoliaceae</taxon>
        <taxon>Ilex</taxon>
    </lineage>
</organism>
<reference evidence="2 3" key="1">
    <citation type="submission" date="2024-02" db="EMBL/GenBank/DDBJ databases">
        <authorList>
            <person name="Vignale AGUSTIN F."/>
            <person name="Sosa J E."/>
            <person name="Modenutti C."/>
        </authorList>
    </citation>
    <scope>NUCLEOTIDE SEQUENCE [LARGE SCALE GENOMIC DNA]</scope>
</reference>
<feature type="domain" description="SUZ" evidence="1">
    <location>
        <begin position="1"/>
        <end position="60"/>
    </location>
</feature>
<feature type="non-terminal residue" evidence="2">
    <location>
        <position position="1"/>
    </location>
</feature>
<dbReference type="InterPro" id="IPR024771">
    <property type="entry name" value="SUZ"/>
</dbReference>
<evidence type="ECO:0000259" key="1">
    <source>
        <dbReference type="PROSITE" id="PS51673"/>
    </source>
</evidence>
<dbReference type="Proteomes" id="UP001642360">
    <property type="component" value="Unassembled WGS sequence"/>
</dbReference>
<dbReference type="EMBL" id="CAUOFW020002881">
    <property type="protein sequence ID" value="CAK9156568.1"/>
    <property type="molecule type" value="Genomic_DNA"/>
</dbReference>
<dbReference type="AlphaFoldDB" id="A0ABC8SNH9"/>
<comment type="caution">
    <text evidence="2">The sequence shown here is derived from an EMBL/GenBank/DDBJ whole genome shotgun (WGS) entry which is preliminary data.</text>
</comment>
<keyword evidence="3" id="KW-1185">Reference proteome</keyword>
<dbReference type="PROSITE" id="PS51673">
    <property type="entry name" value="SUZ"/>
    <property type="match status" value="1"/>
</dbReference>
<accession>A0ABC8SNH9</accession>
<evidence type="ECO:0000313" key="2">
    <source>
        <dbReference type="EMBL" id="CAK9156568.1"/>
    </source>
</evidence>
<protein>
    <recommendedName>
        <fullName evidence="1">SUZ domain-containing protein</fullName>
    </recommendedName>
</protein>
<gene>
    <name evidence="2" type="ORF">ILEXP_LOCUS25115</name>
</gene>
<dbReference type="Pfam" id="PF12752">
    <property type="entry name" value="SUZ"/>
    <property type="match status" value="1"/>
</dbReference>
<sequence>VTTKSSDNVKHEQIKIVTRPRPGKESLNETNEIKCCPVTNMEERKEEYDRARARFFSSPSSSLELVHTTS</sequence>